<dbReference type="RefSeq" id="WP_073211842.1">
    <property type="nucleotide sequence ID" value="NZ_FRCL01000024.1"/>
</dbReference>
<dbReference type="Proteomes" id="UP000184092">
    <property type="component" value="Unassembled WGS sequence"/>
</dbReference>
<dbReference type="EMBL" id="FRCL01000024">
    <property type="protein sequence ID" value="SHN21386.1"/>
    <property type="molecule type" value="Genomic_DNA"/>
</dbReference>
<evidence type="ECO:0000313" key="1">
    <source>
        <dbReference type="EMBL" id="SHN21386.1"/>
    </source>
</evidence>
<keyword evidence="2" id="KW-1185">Reference proteome</keyword>
<gene>
    <name evidence="1" type="ORF">SAMN05216269_1244</name>
</gene>
<dbReference type="STRING" id="178356.SAMN05216269_1244"/>
<proteinExistence type="predicted"/>
<reference evidence="2" key="1">
    <citation type="submission" date="2016-11" db="EMBL/GenBank/DDBJ databases">
        <authorList>
            <person name="Varghese N."/>
            <person name="Submissions S."/>
        </authorList>
    </citation>
    <scope>NUCLEOTIDE SEQUENCE [LARGE SCALE GENOMIC DNA]</scope>
    <source>
        <strain evidence="2">CGMCC 1.2749</strain>
    </source>
</reference>
<sequence>MKNFILSAALIATTIISAHTKEKTEATTISKQKRIEIIKKTDKTVYFWEINTATGYASGYTISQAQAKKTVKLMAGNDFVSYKIIEAYK</sequence>
<organism evidence="1 2">
    <name type="scientific">Flavobacterium xinjiangense</name>
    <dbReference type="NCBI Taxonomy" id="178356"/>
    <lineage>
        <taxon>Bacteria</taxon>
        <taxon>Pseudomonadati</taxon>
        <taxon>Bacteroidota</taxon>
        <taxon>Flavobacteriia</taxon>
        <taxon>Flavobacteriales</taxon>
        <taxon>Flavobacteriaceae</taxon>
        <taxon>Flavobacterium</taxon>
    </lineage>
</organism>
<evidence type="ECO:0000313" key="2">
    <source>
        <dbReference type="Proteomes" id="UP000184092"/>
    </source>
</evidence>
<protein>
    <submittedName>
        <fullName evidence="1">Uncharacterized protein</fullName>
    </submittedName>
</protein>
<name>A0A1M7PVB0_9FLAO</name>
<dbReference type="OrthoDB" id="1373944at2"/>
<dbReference type="AlphaFoldDB" id="A0A1M7PVB0"/>
<accession>A0A1M7PVB0</accession>